<proteinExistence type="predicted"/>
<evidence type="ECO:0000313" key="2">
    <source>
        <dbReference type="Proteomes" id="UP001489004"/>
    </source>
</evidence>
<dbReference type="AlphaFoldDB" id="A0AAW1P7I6"/>
<gene>
    <name evidence="1" type="ORF">WJX72_004711</name>
</gene>
<dbReference type="Proteomes" id="UP001489004">
    <property type="component" value="Unassembled WGS sequence"/>
</dbReference>
<keyword evidence="2" id="KW-1185">Reference proteome</keyword>
<dbReference type="EMBL" id="JALJOR010000015">
    <property type="protein sequence ID" value="KAK9805551.1"/>
    <property type="molecule type" value="Genomic_DNA"/>
</dbReference>
<sequence length="75" mass="8625">MPKSRFEPEGIPPQNLQYTPAAKWLRTYGRRQHQGRLLYDQSEGSQRVQQLLDKLKLGRKDKENALTAHVLPSPG</sequence>
<evidence type="ECO:0000313" key="1">
    <source>
        <dbReference type="EMBL" id="KAK9805551.1"/>
    </source>
</evidence>
<organism evidence="1 2">
    <name type="scientific">[Myrmecia] bisecta</name>
    <dbReference type="NCBI Taxonomy" id="41462"/>
    <lineage>
        <taxon>Eukaryota</taxon>
        <taxon>Viridiplantae</taxon>
        <taxon>Chlorophyta</taxon>
        <taxon>core chlorophytes</taxon>
        <taxon>Trebouxiophyceae</taxon>
        <taxon>Trebouxiales</taxon>
        <taxon>Trebouxiaceae</taxon>
        <taxon>Myrmecia</taxon>
    </lineage>
</organism>
<comment type="caution">
    <text evidence="1">The sequence shown here is derived from an EMBL/GenBank/DDBJ whole genome shotgun (WGS) entry which is preliminary data.</text>
</comment>
<accession>A0AAW1P7I6</accession>
<protein>
    <submittedName>
        <fullName evidence="1">Uncharacterized protein</fullName>
    </submittedName>
</protein>
<reference evidence="1 2" key="1">
    <citation type="journal article" date="2024" name="Nat. Commun.">
        <title>Phylogenomics reveals the evolutionary origins of lichenization in chlorophyte algae.</title>
        <authorList>
            <person name="Puginier C."/>
            <person name="Libourel C."/>
            <person name="Otte J."/>
            <person name="Skaloud P."/>
            <person name="Haon M."/>
            <person name="Grisel S."/>
            <person name="Petersen M."/>
            <person name="Berrin J.G."/>
            <person name="Delaux P.M."/>
            <person name="Dal Grande F."/>
            <person name="Keller J."/>
        </authorList>
    </citation>
    <scope>NUCLEOTIDE SEQUENCE [LARGE SCALE GENOMIC DNA]</scope>
    <source>
        <strain evidence="1 2">SAG 2043</strain>
    </source>
</reference>
<name>A0AAW1P7I6_9CHLO</name>